<dbReference type="Proteomes" id="UP000789405">
    <property type="component" value="Unassembled WGS sequence"/>
</dbReference>
<protein>
    <submittedName>
        <fullName evidence="1">6363_t:CDS:1</fullName>
    </submittedName>
</protein>
<sequence>NLQQCIKEEYVLEKVYRILGFEQSPWVELYIAMNTQRRAKAKNIFEKDFWKLMNNSVFGKTMEDIRKQVNIDLVRQWIINDEGKHVLKNTKVIDKWKDKNGGDRVIGYAGVHAKCYNVVCENS</sequence>
<dbReference type="AlphaFoldDB" id="A0A9N9JGE6"/>
<dbReference type="EMBL" id="CAJVPY010021897">
    <property type="protein sequence ID" value="CAG8781133.1"/>
    <property type="molecule type" value="Genomic_DNA"/>
</dbReference>
<gene>
    <name evidence="1" type="ORF">DERYTH_LOCUS19658</name>
</gene>
<dbReference type="InterPro" id="IPR043502">
    <property type="entry name" value="DNA/RNA_pol_sf"/>
</dbReference>
<comment type="caution">
    <text evidence="1">The sequence shown here is derived from an EMBL/GenBank/DDBJ whole genome shotgun (WGS) entry which is preliminary data.</text>
</comment>
<evidence type="ECO:0000313" key="2">
    <source>
        <dbReference type="Proteomes" id="UP000789405"/>
    </source>
</evidence>
<proteinExistence type="predicted"/>
<accession>A0A9N9JGE6</accession>
<keyword evidence="2" id="KW-1185">Reference proteome</keyword>
<reference evidence="1" key="1">
    <citation type="submission" date="2021-06" db="EMBL/GenBank/DDBJ databases">
        <authorList>
            <person name="Kallberg Y."/>
            <person name="Tangrot J."/>
            <person name="Rosling A."/>
        </authorList>
    </citation>
    <scope>NUCLEOTIDE SEQUENCE</scope>
    <source>
        <strain evidence="1">MA453B</strain>
    </source>
</reference>
<feature type="non-terminal residue" evidence="1">
    <location>
        <position position="123"/>
    </location>
</feature>
<dbReference type="SUPFAM" id="SSF56672">
    <property type="entry name" value="DNA/RNA polymerases"/>
    <property type="match status" value="1"/>
</dbReference>
<organism evidence="1 2">
    <name type="scientific">Dentiscutata erythropus</name>
    <dbReference type="NCBI Taxonomy" id="1348616"/>
    <lineage>
        <taxon>Eukaryota</taxon>
        <taxon>Fungi</taxon>
        <taxon>Fungi incertae sedis</taxon>
        <taxon>Mucoromycota</taxon>
        <taxon>Glomeromycotina</taxon>
        <taxon>Glomeromycetes</taxon>
        <taxon>Diversisporales</taxon>
        <taxon>Gigasporaceae</taxon>
        <taxon>Dentiscutata</taxon>
    </lineage>
</organism>
<evidence type="ECO:0000313" key="1">
    <source>
        <dbReference type="EMBL" id="CAG8781133.1"/>
    </source>
</evidence>
<dbReference type="OrthoDB" id="2402589at2759"/>
<name>A0A9N9JGE6_9GLOM</name>